<evidence type="ECO:0000313" key="2">
    <source>
        <dbReference type="Proteomes" id="UP000199771"/>
    </source>
</evidence>
<dbReference type="RefSeq" id="WP_091531277.1">
    <property type="nucleotide sequence ID" value="NZ_FOOC01000002.1"/>
</dbReference>
<dbReference type="InterPro" id="IPR046125">
    <property type="entry name" value="DUF6122"/>
</dbReference>
<keyword evidence="2" id="KW-1185">Reference proteome</keyword>
<protein>
    <recommendedName>
        <fullName evidence="3">LexA-binding, inner membrane-associated hydrolase</fullName>
    </recommendedName>
</protein>
<dbReference type="STRING" id="1076937.SAMN04488120_102166"/>
<gene>
    <name evidence="1" type="ORF">SAMN04488120_102166</name>
</gene>
<dbReference type="EMBL" id="FOOC01000002">
    <property type="protein sequence ID" value="SFF32344.1"/>
    <property type="molecule type" value="Genomic_DNA"/>
</dbReference>
<proteinExistence type="predicted"/>
<organism evidence="1 2">
    <name type="scientific">Fontimonas thermophila</name>
    <dbReference type="NCBI Taxonomy" id="1076937"/>
    <lineage>
        <taxon>Bacteria</taxon>
        <taxon>Pseudomonadati</taxon>
        <taxon>Pseudomonadota</taxon>
        <taxon>Gammaproteobacteria</taxon>
        <taxon>Nevskiales</taxon>
        <taxon>Nevskiaceae</taxon>
        <taxon>Fontimonas</taxon>
    </lineage>
</organism>
<name>A0A1I2HQG9_9GAMM</name>
<evidence type="ECO:0000313" key="1">
    <source>
        <dbReference type="EMBL" id="SFF32344.1"/>
    </source>
</evidence>
<evidence type="ECO:0008006" key="3">
    <source>
        <dbReference type="Google" id="ProtNLM"/>
    </source>
</evidence>
<dbReference type="Proteomes" id="UP000199771">
    <property type="component" value="Unassembled WGS sequence"/>
</dbReference>
<sequence>MPIAAALHLILHVLVPGLVARLWLGTHWRRAWLIMLATMAVDLDHLLADPVYDPHRCSIGFHPLHRAPAIAAYGLMLLGRQTRVAGAGLLIHMGLDASDCIVQGARP</sequence>
<dbReference type="OrthoDB" id="289051at2"/>
<dbReference type="Pfam" id="PF19617">
    <property type="entry name" value="DUF6122"/>
    <property type="match status" value="1"/>
</dbReference>
<reference evidence="1 2" key="1">
    <citation type="submission" date="2016-10" db="EMBL/GenBank/DDBJ databases">
        <authorList>
            <person name="de Groot N.N."/>
        </authorList>
    </citation>
    <scope>NUCLEOTIDE SEQUENCE [LARGE SCALE GENOMIC DNA]</scope>
    <source>
        <strain evidence="1 2">DSM 23609</strain>
    </source>
</reference>
<accession>A0A1I2HQG9</accession>
<dbReference type="AlphaFoldDB" id="A0A1I2HQG9"/>